<evidence type="ECO:0000256" key="5">
    <source>
        <dbReference type="ARBA" id="ARBA00022679"/>
    </source>
</evidence>
<protein>
    <recommendedName>
        <fullName evidence="3 11">Shikimate kinase</fullName>
        <shortName evidence="11">SK</shortName>
        <ecNumber evidence="3 11">2.7.1.71</ecNumber>
    </recommendedName>
</protein>
<keyword evidence="9 11" id="KW-0057">Aromatic amino acid biosynthesis</keyword>
<dbReference type="GO" id="GO:0004765">
    <property type="term" value="F:shikimate kinase activity"/>
    <property type="evidence" value="ECO:0007669"/>
    <property type="project" value="UniProtKB-UniRule"/>
</dbReference>
<evidence type="ECO:0000256" key="4">
    <source>
        <dbReference type="ARBA" id="ARBA00022605"/>
    </source>
</evidence>
<dbReference type="GO" id="GO:0005524">
    <property type="term" value="F:ATP binding"/>
    <property type="evidence" value="ECO:0007669"/>
    <property type="project" value="UniProtKB-UniRule"/>
</dbReference>
<dbReference type="SUPFAM" id="SSF52540">
    <property type="entry name" value="P-loop containing nucleoside triphosphate hydrolases"/>
    <property type="match status" value="1"/>
</dbReference>
<dbReference type="GO" id="GO:0009073">
    <property type="term" value="P:aromatic amino acid family biosynthetic process"/>
    <property type="evidence" value="ECO:0007669"/>
    <property type="project" value="UniProtKB-KW"/>
</dbReference>
<evidence type="ECO:0000256" key="11">
    <source>
        <dbReference type="HAMAP-Rule" id="MF_00109"/>
    </source>
</evidence>
<comment type="subunit">
    <text evidence="11">Monomer.</text>
</comment>
<dbReference type="InterPro" id="IPR023000">
    <property type="entry name" value="Shikimate_kinase_CS"/>
</dbReference>
<dbReference type="Pfam" id="PF01202">
    <property type="entry name" value="SKI"/>
    <property type="match status" value="1"/>
</dbReference>
<feature type="binding site" evidence="11">
    <location>
        <position position="49"/>
    </location>
    <ligand>
        <name>Mg(2+)</name>
        <dbReference type="ChEBI" id="CHEBI:18420"/>
    </ligand>
</feature>
<dbReference type="PRINTS" id="PR01100">
    <property type="entry name" value="SHIKIMTKNASE"/>
</dbReference>
<dbReference type="Gene3D" id="3.40.50.300">
    <property type="entry name" value="P-loop containing nucleotide triphosphate hydrolases"/>
    <property type="match status" value="1"/>
</dbReference>
<dbReference type="GO" id="GO:0009423">
    <property type="term" value="P:chorismate biosynthetic process"/>
    <property type="evidence" value="ECO:0007669"/>
    <property type="project" value="UniProtKB-UniRule"/>
</dbReference>
<name>A0A839SU38_9PROT</name>
<dbReference type="InterPro" id="IPR031322">
    <property type="entry name" value="Shikimate/glucono_kinase"/>
</dbReference>
<dbReference type="EC" id="2.7.1.71" evidence="3 11"/>
<feature type="binding site" evidence="11">
    <location>
        <position position="91"/>
    </location>
    <ligand>
        <name>substrate</name>
    </ligand>
</feature>
<dbReference type="AlphaFoldDB" id="A0A839SU38"/>
<sequence length="223" mass="24525">MEQADSAEMTTGTMDRMIAEDNGNGGNETAALEIDRSLVLVGLMGAGKSCIGRKLAQKLGLPFVDADNEIEKAAGCSIADIFETRGEEEFREGERRVIARLLDGPPIVLATGGGAFMDPHTREKVKECGISIWLRADLDLLVRRTAKRNHRPLLNKGNPRQILRNLIQKRYPTYNEAEIVVDSQNGPPEETVKLALEGLKSYLERHGDSARTGHKDARFEVGS</sequence>
<comment type="catalytic activity">
    <reaction evidence="10 11">
        <text>shikimate + ATP = 3-phosphoshikimate + ADP + H(+)</text>
        <dbReference type="Rhea" id="RHEA:13121"/>
        <dbReference type="ChEBI" id="CHEBI:15378"/>
        <dbReference type="ChEBI" id="CHEBI:30616"/>
        <dbReference type="ChEBI" id="CHEBI:36208"/>
        <dbReference type="ChEBI" id="CHEBI:145989"/>
        <dbReference type="ChEBI" id="CHEBI:456216"/>
        <dbReference type="EC" id="2.7.1.71"/>
    </reaction>
</comment>
<accession>A0A839SU38</accession>
<comment type="caution">
    <text evidence="12">The sequence shown here is derived from an EMBL/GenBank/DDBJ whole genome shotgun (WGS) entry which is preliminary data.</text>
</comment>
<dbReference type="NCBIfam" id="NF010552">
    <property type="entry name" value="PRK13946.1"/>
    <property type="match status" value="1"/>
</dbReference>
<reference evidence="12 13" key="1">
    <citation type="submission" date="2020-08" db="EMBL/GenBank/DDBJ databases">
        <title>Genomic Encyclopedia of Type Strains, Phase III (KMG-III): the genomes of soil and plant-associated and newly described type strains.</title>
        <authorList>
            <person name="Whitman W."/>
        </authorList>
    </citation>
    <scope>NUCLEOTIDE SEQUENCE [LARGE SCALE GENOMIC DNA]</scope>
    <source>
        <strain evidence="12 13">CECT 8803</strain>
    </source>
</reference>
<keyword evidence="6 11" id="KW-0547">Nucleotide-binding</keyword>
<dbReference type="PANTHER" id="PTHR21087:SF16">
    <property type="entry name" value="SHIKIMATE KINASE 1, CHLOROPLASTIC"/>
    <property type="match status" value="1"/>
</dbReference>
<keyword evidence="11" id="KW-0479">Metal-binding</keyword>
<keyword evidence="13" id="KW-1185">Reference proteome</keyword>
<dbReference type="EMBL" id="JACHXA010000008">
    <property type="protein sequence ID" value="MBB3066347.1"/>
    <property type="molecule type" value="Genomic_DNA"/>
</dbReference>
<evidence type="ECO:0000256" key="7">
    <source>
        <dbReference type="ARBA" id="ARBA00022777"/>
    </source>
</evidence>
<dbReference type="GO" id="GO:0008652">
    <property type="term" value="P:amino acid biosynthetic process"/>
    <property type="evidence" value="ECO:0007669"/>
    <property type="project" value="UniProtKB-KW"/>
</dbReference>
<dbReference type="InterPro" id="IPR027417">
    <property type="entry name" value="P-loop_NTPase"/>
</dbReference>
<dbReference type="GO" id="GO:0005829">
    <property type="term" value="C:cytosol"/>
    <property type="evidence" value="ECO:0007669"/>
    <property type="project" value="TreeGrafter"/>
</dbReference>
<evidence type="ECO:0000256" key="2">
    <source>
        <dbReference type="ARBA" id="ARBA00006997"/>
    </source>
</evidence>
<comment type="cofactor">
    <cofactor evidence="11">
        <name>Mg(2+)</name>
        <dbReference type="ChEBI" id="CHEBI:18420"/>
    </cofactor>
    <text evidence="11">Binds 1 Mg(2+) ion per subunit.</text>
</comment>
<feature type="binding site" evidence="11">
    <location>
        <position position="113"/>
    </location>
    <ligand>
        <name>substrate</name>
    </ligand>
</feature>
<evidence type="ECO:0000256" key="3">
    <source>
        <dbReference type="ARBA" id="ARBA00012154"/>
    </source>
</evidence>
<evidence type="ECO:0000256" key="6">
    <source>
        <dbReference type="ARBA" id="ARBA00022741"/>
    </source>
</evidence>
<evidence type="ECO:0000256" key="9">
    <source>
        <dbReference type="ARBA" id="ARBA00023141"/>
    </source>
</evidence>
<evidence type="ECO:0000313" key="13">
    <source>
        <dbReference type="Proteomes" id="UP000581135"/>
    </source>
</evidence>
<keyword evidence="11" id="KW-0460">Magnesium</keyword>
<evidence type="ECO:0000313" key="12">
    <source>
        <dbReference type="EMBL" id="MBB3066347.1"/>
    </source>
</evidence>
<organism evidence="12 13">
    <name type="scientific">Limibacillus halophilus</name>
    <dbReference type="NCBI Taxonomy" id="1579333"/>
    <lineage>
        <taxon>Bacteria</taxon>
        <taxon>Pseudomonadati</taxon>
        <taxon>Pseudomonadota</taxon>
        <taxon>Alphaproteobacteria</taxon>
        <taxon>Rhodospirillales</taxon>
        <taxon>Rhodovibrionaceae</taxon>
        <taxon>Limibacillus</taxon>
    </lineage>
</organism>
<comment type="pathway">
    <text evidence="1 11">Metabolic intermediate biosynthesis; chorismate biosynthesis; chorismate from D-erythrose 4-phosphate and phosphoenolpyruvate: step 5/7.</text>
</comment>
<dbReference type="PANTHER" id="PTHR21087">
    <property type="entry name" value="SHIKIMATE KINASE"/>
    <property type="match status" value="1"/>
</dbReference>
<keyword evidence="7 11" id="KW-0418">Kinase</keyword>
<evidence type="ECO:0000256" key="1">
    <source>
        <dbReference type="ARBA" id="ARBA00004842"/>
    </source>
</evidence>
<feature type="binding site" evidence="11">
    <location>
        <begin position="45"/>
        <end position="50"/>
    </location>
    <ligand>
        <name>ATP</name>
        <dbReference type="ChEBI" id="CHEBI:30616"/>
    </ligand>
</feature>
<keyword evidence="5 11" id="KW-0808">Transferase</keyword>
<dbReference type="HAMAP" id="MF_00109">
    <property type="entry name" value="Shikimate_kinase"/>
    <property type="match status" value="1"/>
</dbReference>
<comment type="function">
    <text evidence="11">Catalyzes the specific phosphorylation of the 3-hydroxyl group of shikimic acid using ATP as a cosubstrate.</text>
</comment>
<proteinExistence type="inferred from homology"/>
<comment type="subcellular location">
    <subcellularLocation>
        <location evidence="11">Cytoplasm</location>
    </subcellularLocation>
</comment>
<dbReference type="CDD" id="cd00464">
    <property type="entry name" value="SK"/>
    <property type="match status" value="1"/>
</dbReference>
<keyword evidence="4 11" id="KW-0028">Amino-acid biosynthesis</keyword>
<dbReference type="GO" id="GO:0000287">
    <property type="term" value="F:magnesium ion binding"/>
    <property type="evidence" value="ECO:0007669"/>
    <property type="project" value="UniProtKB-UniRule"/>
</dbReference>
<evidence type="ECO:0000256" key="10">
    <source>
        <dbReference type="ARBA" id="ARBA00048567"/>
    </source>
</evidence>
<comment type="similarity">
    <text evidence="2 11">Belongs to the shikimate kinase family.</text>
</comment>
<comment type="caution">
    <text evidence="11">Lacks conserved residue(s) required for the propagation of feature annotation.</text>
</comment>
<dbReference type="Proteomes" id="UP000581135">
    <property type="component" value="Unassembled WGS sequence"/>
</dbReference>
<feature type="binding site" evidence="11">
    <location>
        <position position="67"/>
    </location>
    <ligand>
        <name>substrate</name>
    </ligand>
</feature>
<dbReference type="InterPro" id="IPR000623">
    <property type="entry name" value="Shikimate_kinase/TSH1"/>
</dbReference>
<keyword evidence="11" id="KW-0963">Cytoplasm</keyword>
<gene>
    <name evidence="11" type="primary">aroK</name>
    <name evidence="12" type="ORF">FHR98_002653</name>
</gene>
<dbReference type="UniPathway" id="UPA00053">
    <property type="reaction ID" value="UER00088"/>
</dbReference>
<keyword evidence="8 11" id="KW-0067">ATP-binding</keyword>
<feature type="binding site" evidence="11">
    <location>
        <position position="151"/>
    </location>
    <ligand>
        <name>ATP</name>
        <dbReference type="ChEBI" id="CHEBI:30616"/>
    </ligand>
</feature>
<feature type="binding site" evidence="11">
    <location>
        <position position="170"/>
    </location>
    <ligand>
        <name>substrate</name>
    </ligand>
</feature>
<evidence type="ECO:0000256" key="8">
    <source>
        <dbReference type="ARBA" id="ARBA00022840"/>
    </source>
</evidence>
<dbReference type="PROSITE" id="PS01128">
    <property type="entry name" value="SHIKIMATE_KINASE"/>
    <property type="match status" value="1"/>
</dbReference>